<feature type="transmembrane region" description="Helical" evidence="7">
    <location>
        <begin position="210"/>
        <end position="228"/>
    </location>
</feature>
<comment type="caution">
    <text evidence="8">The sequence shown here is derived from an EMBL/GenBank/DDBJ whole genome shotgun (WGS) entry which is preliminary data.</text>
</comment>
<reference evidence="8 9" key="1">
    <citation type="submission" date="2019-11" db="EMBL/GenBank/DDBJ databases">
        <title>Isolation of a new High Light Tolerant Cyanobacteria.</title>
        <authorList>
            <person name="Dobson Z."/>
            <person name="Vaughn N."/>
            <person name="Vaughn M."/>
            <person name="Fromme P."/>
            <person name="Mazor Y."/>
        </authorList>
    </citation>
    <scope>NUCLEOTIDE SEQUENCE [LARGE SCALE GENOMIC DNA]</scope>
    <source>
        <strain evidence="8 9">0216</strain>
    </source>
</reference>
<keyword evidence="5 7" id="KW-1133">Transmembrane helix</keyword>
<evidence type="ECO:0000256" key="4">
    <source>
        <dbReference type="ARBA" id="ARBA00022692"/>
    </source>
</evidence>
<evidence type="ECO:0000256" key="1">
    <source>
        <dbReference type="ARBA" id="ARBA00004651"/>
    </source>
</evidence>
<feature type="transmembrane region" description="Helical" evidence="7">
    <location>
        <begin position="7"/>
        <end position="29"/>
    </location>
</feature>
<dbReference type="GO" id="GO:0005886">
    <property type="term" value="C:plasma membrane"/>
    <property type="evidence" value="ECO:0007669"/>
    <property type="project" value="UniProtKB-SubCell"/>
</dbReference>
<feature type="transmembrane region" description="Helical" evidence="7">
    <location>
        <begin position="172"/>
        <end position="189"/>
    </location>
</feature>
<feature type="transmembrane region" description="Helical" evidence="7">
    <location>
        <begin position="382"/>
        <end position="404"/>
    </location>
</feature>
<feature type="transmembrane region" description="Helical" evidence="7">
    <location>
        <begin position="149"/>
        <end position="166"/>
    </location>
</feature>
<dbReference type="Proteomes" id="UP000437131">
    <property type="component" value="Unassembled WGS sequence"/>
</dbReference>
<organism evidence="8 9">
    <name type="scientific">Cyanobacterium aponinum 0216</name>
    <dbReference type="NCBI Taxonomy" id="2676140"/>
    <lineage>
        <taxon>Bacteria</taxon>
        <taxon>Bacillati</taxon>
        <taxon>Cyanobacteriota</taxon>
        <taxon>Cyanophyceae</taxon>
        <taxon>Oscillatoriophycideae</taxon>
        <taxon>Chroococcales</taxon>
        <taxon>Geminocystaceae</taxon>
        <taxon>Cyanobacterium</taxon>
    </lineage>
</organism>
<dbReference type="EMBL" id="WMIA01000006">
    <property type="protein sequence ID" value="MTF38600.1"/>
    <property type="molecule type" value="Genomic_DNA"/>
</dbReference>
<protein>
    <submittedName>
        <fullName evidence="8">Oligosaccharide flippase family protein</fullName>
    </submittedName>
</protein>
<feature type="transmembrane region" description="Helical" evidence="7">
    <location>
        <begin position="327"/>
        <end position="345"/>
    </location>
</feature>
<feature type="transmembrane region" description="Helical" evidence="7">
    <location>
        <begin position="234"/>
        <end position="254"/>
    </location>
</feature>
<dbReference type="RefSeq" id="WP_155083506.1">
    <property type="nucleotide sequence ID" value="NZ_WMIA01000006.1"/>
</dbReference>
<feature type="transmembrane region" description="Helical" evidence="7">
    <location>
        <begin position="83"/>
        <end position="104"/>
    </location>
</feature>
<evidence type="ECO:0000313" key="9">
    <source>
        <dbReference type="Proteomes" id="UP000437131"/>
    </source>
</evidence>
<comment type="subcellular location">
    <subcellularLocation>
        <location evidence="1">Cell membrane</location>
        <topology evidence="1">Multi-pass membrane protein</topology>
    </subcellularLocation>
</comment>
<feature type="transmembrane region" description="Helical" evidence="7">
    <location>
        <begin position="41"/>
        <end position="63"/>
    </location>
</feature>
<name>A0A844GRL9_9CHRO</name>
<dbReference type="AlphaFoldDB" id="A0A844GRL9"/>
<feature type="transmembrane region" description="Helical" evidence="7">
    <location>
        <begin position="116"/>
        <end position="137"/>
    </location>
</feature>
<evidence type="ECO:0000256" key="7">
    <source>
        <dbReference type="SAM" id="Phobius"/>
    </source>
</evidence>
<dbReference type="InterPro" id="IPR050833">
    <property type="entry name" value="Poly_Biosynth_Transport"/>
</dbReference>
<sequence>MSSLKQLAIRGTIWTFIGYGSSQVLRLGSNLILTRLLVPEVFGLMALVNTFIMGLSLFSDVGINPSIIQNPRGEKPEFYNTAWTLQVIRGIGIWITCIIIAYPISVFYDTPELKWLIPALGLNSIISGFQSTSLPLIKKKVKVSISTSFMLGVQLVYLGLIILFVWFYRSIWSLVIASIISQIVSTIVSHKLMPEIKNRFTWNQESLKELFSFGKWIFVSTAISFFAMQCDRLLLGRLFPIEILGIYTIAFTFADIPIQVINRINGSVVFPLVSQLSDLSRQELRKKIIDKRKLILILGITLVVLLTCFGDLLVLNLYDERYKDGAWMLQILALGIWPNLLSITMRSVQLGIGKPMYGAYGYLLKFIYMVIMLPFITNIMGLFGAILVIAFNDIPFYLAVQYGLWKEQLLTVKQDFWATLFLVFLISIILFIRYYLGLNLTLPSNGFFD</sequence>
<accession>A0A844GRL9</accession>
<gene>
    <name evidence="8" type="ORF">GGC33_06645</name>
</gene>
<proteinExistence type="inferred from homology"/>
<evidence type="ECO:0000256" key="3">
    <source>
        <dbReference type="ARBA" id="ARBA00022475"/>
    </source>
</evidence>
<feature type="transmembrane region" description="Helical" evidence="7">
    <location>
        <begin position="294"/>
        <end position="315"/>
    </location>
</feature>
<feature type="transmembrane region" description="Helical" evidence="7">
    <location>
        <begin position="357"/>
        <end position="376"/>
    </location>
</feature>
<comment type="similarity">
    <text evidence="2">Belongs to the polysaccharide synthase family.</text>
</comment>
<keyword evidence="3" id="KW-1003">Cell membrane</keyword>
<keyword evidence="6 7" id="KW-0472">Membrane</keyword>
<feature type="transmembrane region" description="Helical" evidence="7">
    <location>
        <begin position="416"/>
        <end position="436"/>
    </location>
</feature>
<evidence type="ECO:0000256" key="6">
    <source>
        <dbReference type="ARBA" id="ARBA00023136"/>
    </source>
</evidence>
<keyword evidence="4 7" id="KW-0812">Transmembrane</keyword>
<evidence type="ECO:0000313" key="8">
    <source>
        <dbReference type="EMBL" id="MTF38600.1"/>
    </source>
</evidence>
<dbReference type="PANTHER" id="PTHR30250">
    <property type="entry name" value="PST FAMILY PREDICTED COLANIC ACID TRANSPORTER"/>
    <property type="match status" value="1"/>
</dbReference>
<evidence type="ECO:0000256" key="5">
    <source>
        <dbReference type="ARBA" id="ARBA00022989"/>
    </source>
</evidence>
<dbReference type="Pfam" id="PF13440">
    <property type="entry name" value="Polysacc_synt_3"/>
    <property type="match status" value="1"/>
</dbReference>
<dbReference type="PANTHER" id="PTHR30250:SF10">
    <property type="entry name" value="LIPOPOLYSACCHARIDE BIOSYNTHESIS PROTEIN WZXC"/>
    <property type="match status" value="1"/>
</dbReference>
<evidence type="ECO:0000256" key="2">
    <source>
        <dbReference type="ARBA" id="ARBA00007430"/>
    </source>
</evidence>